<keyword evidence="1" id="KW-0547">Nucleotide-binding</keyword>
<keyword evidence="3" id="KW-0175">Coiled coil</keyword>
<evidence type="ECO:0000256" key="2">
    <source>
        <dbReference type="ARBA" id="ARBA00022840"/>
    </source>
</evidence>
<sequence length="786" mass="88335">MSLELFGTFESNLLDNHSNDDKRNNNIEVLISNTYLKKQKLSSTTNQFALLISVTLAKSILNNNNKEDNQDNQQQIDNNNNKQQQDKIILIELKPCKFTSSSNNFNEASLPHWMLLEFNKNNNNSTDNDDRLYKIEIIPLYSHINQITNQAEKQQLYCSNNTEIVIESLDSCSPLLDINQFNNIENHLRLYLSDKPIILESTFRISINNRLYRFKIKDINNQLLDTLLYFPNATTLSSSSTSRYKLTFVNNNISKDNNSNDNNNNNNNNGNSSNIKDDLKSEIESIQSLLKLKKEIGSLNLCMKGILISGAPGTQISELARYICKDKSVIHLNSKSFSSTLNFPIVDSNSSNGNSNQVIYLFENIESIGSRVNESNDTTNHALLRLCNFIDNRISSDHLLLATTSNLSSVDQSLLRAGRLDKIISLPIPSQSSRQLILQSILSNTSIIFDDDEKAIEKEKQKVKVEEVDDKLKVIQQLARKTPGFVYQDLKKLCIAAALNSIERQVDGEDGCYLTMKDFDDALLNVRASNLMHFDVELPNVAWESVGGYEKIKQRFKELIEWPLLHGDTFQRLALTHGASSGVLLHGPSGCGKTLLVKAVATKMNVNFISIKGSDIYSKWLGESERIIRDIFERARLSAPCILFFDEIDSLGLARSVGGEDGGGGQNRIITQLLNEMDGIQTKSKLFLIGCTTRADLLDAGLVRPGRLETQIYVGLPTADDRRAILQSVIMKRMKFDHDVDIDSIITKTEGFTCAQLITLCNDAGINALKENINSKTIKNKHFIIN</sequence>
<dbReference type="Gene3D" id="1.10.8.60">
    <property type="match status" value="2"/>
</dbReference>
<dbReference type="RefSeq" id="XP_020426742.1">
    <property type="nucleotide sequence ID" value="XM_020582326.1"/>
</dbReference>
<name>D3BVI5_HETP5</name>
<feature type="compositionally biased region" description="Low complexity" evidence="4">
    <location>
        <begin position="255"/>
        <end position="274"/>
    </location>
</feature>
<dbReference type="Pfam" id="PF00004">
    <property type="entry name" value="AAA"/>
    <property type="match status" value="2"/>
</dbReference>
<evidence type="ECO:0000313" key="7">
    <source>
        <dbReference type="Proteomes" id="UP000001396"/>
    </source>
</evidence>
<dbReference type="PANTHER" id="PTHR23077">
    <property type="entry name" value="AAA-FAMILY ATPASE"/>
    <property type="match status" value="1"/>
</dbReference>
<dbReference type="Gene3D" id="3.40.50.300">
    <property type="entry name" value="P-loop containing nucleotide triphosphate hydrolases"/>
    <property type="match status" value="2"/>
</dbReference>
<dbReference type="InterPro" id="IPR027417">
    <property type="entry name" value="P-loop_NTPase"/>
</dbReference>
<dbReference type="InterPro" id="IPR050168">
    <property type="entry name" value="AAA_ATPase_domain"/>
</dbReference>
<gene>
    <name evidence="6" type="ORF">PPL_11576</name>
</gene>
<evidence type="ECO:0000256" key="1">
    <source>
        <dbReference type="ARBA" id="ARBA00022741"/>
    </source>
</evidence>
<feature type="domain" description="AAA+ ATPase" evidence="5">
    <location>
        <begin position="579"/>
        <end position="718"/>
    </location>
</feature>
<dbReference type="Proteomes" id="UP000001396">
    <property type="component" value="Unassembled WGS sequence"/>
</dbReference>
<dbReference type="STRING" id="670386.D3BVI5"/>
<reference evidence="6 7" key="1">
    <citation type="journal article" date="2011" name="Genome Res.">
        <title>Phylogeny-wide analysis of social amoeba genomes highlights ancient origins for complex intercellular communication.</title>
        <authorList>
            <person name="Heidel A.J."/>
            <person name="Lawal H.M."/>
            <person name="Felder M."/>
            <person name="Schilde C."/>
            <person name="Helps N.R."/>
            <person name="Tunggal B."/>
            <person name="Rivero F."/>
            <person name="John U."/>
            <person name="Schleicher M."/>
            <person name="Eichinger L."/>
            <person name="Platzer M."/>
            <person name="Noegel A.A."/>
            <person name="Schaap P."/>
            <person name="Gloeckner G."/>
        </authorList>
    </citation>
    <scope>NUCLEOTIDE SEQUENCE [LARGE SCALE GENOMIC DNA]</scope>
    <source>
        <strain evidence="7">ATCC 26659 / Pp 5 / PN500</strain>
    </source>
</reference>
<evidence type="ECO:0000256" key="4">
    <source>
        <dbReference type="SAM" id="MobiDB-lite"/>
    </source>
</evidence>
<dbReference type="SUPFAM" id="SSF52540">
    <property type="entry name" value="P-loop containing nucleoside triphosphate hydrolases"/>
    <property type="match status" value="2"/>
</dbReference>
<dbReference type="Pfam" id="PF17862">
    <property type="entry name" value="AAA_lid_3"/>
    <property type="match status" value="2"/>
</dbReference>
<accession>D3BVI5</accession>
<organism evidence="6 7">
    <name type="scientific">Heterostelium pallidum (strain ATCC 26659 / Pp 5 / PN500)</name>
    <name type="common">Cellular slime mold</name>
    <name type="synonym">Polysphondylium pallidum</name>
    <dbReference type="NCBI Taxonomy" id="670386"/>
    <lineage>
        <taxon>Eukaryota</taxon>
        <taxon>Amoebozoa</taxon>
        <taxon>Evosea</taxon>
        <taxon>Eumycetozoa</taxon>
        <taxon>Dictyostelia</taxon>
        <taxon>Acytosteliales</taxon>
        <taxon>Acytosteliaceae</taxon>
        <taxon>Heterostelium</taxon>
    </lineage>
</organism>
<keyword evidence="2" id="KW-0067">ATP-binding</keyword>
<dbReference type="InParanoid" id="D3BVI5"/>
<dbReference type="InterPro" id="IPR041569">
    <property type="entry name" value="AAA_lid_3"/>
</dbReference>
<keyword evidence="7" id="KW-1185">Reference proteome</keyword>
<evidence type="ECO:0000256" key="3">
    <source>
        <dbReference type="ARBA" id="ARBA00023054"/>
    </source>
</evidence>
<dbReference type="GeneID" id="31367044"/>
<dbReference type="FunFam" id="3.40.50.300:FF:001025">
    <property type="entry name" value="ATPase family, AAA domain-containing 2B"/>
    <property type="match status" value="1"/>
</dbReference>
<protein>
    <submittedName>
        <fullName evidence="6">VCP-like ATPase</fullName>
    </submittedName>
</protein>
<feature type="region of interest" description="Disordered" evidence="4">
    <location>
        <begin position="255"/>
        <end position="276"/>
    </location>
</feature>
<evidence type="ECO:0000259" key="5">
    <source>
        <dbReference type="SMART" id="SM00382"/>
    </source>
</evidence>
<dbReference type="GO" id="GO:0016887">
    <property type="term" value="F:ATP hydrolysis activity"/>
    <property type="evidence" value="ECO:0007669"/>
    <property type="project" value="InterPro"/>
</dbReference>
<dbReference type="AlphaFoldDB" id="D3BVI5"/>
<comment type="caution">
    <text evidence="6">The sequence shown here is derived from an EMBL/GenBank/DDBJ whole genome shotgun (WGS) entry which is preliminary data.</text>
</comment>
<dbReference type="InterPro" id="IPR003959">
    <property type="entry name" value="ATPase_AAA_core"/>
</dbReference>
<dbReference type="EMBL" id="ADBJ01000062">
    <property type="protein sequence ID" value="EFA74608.1"/>
    <property type="molecule type" value="Genomic_DNA"/>
</dbReference>
<dbReference type="GO" id="GO:0005524">
    <property type="term" value="F:ATP binding"/>
    <property type="evidence" value="ECO:0007669"/>
    <property type="project" value="UniProtKB-KW"/>
</dbReference>
<dbReference type="GO" id="GO:0005737">
    <property type="term" value="C:cytoplasm"/>
    <property type="evidence" value="ECO:0007669"/>
    <property type="project" value="TreeGrafter"/>
</dbReference>
<dbReference type="InterPro" id="IPR003593">
    <property type="entry name" value="AAA+_ATPase"/>
</dbReference>
<dbReference type="FunCoup" id="D3BVI5">
    <property type="interactions" value="45"/>
</dbReference>
<evidence type="ECO:0000313" key="6">
    <source>
        <dbReference type="EMBL" id="EFA74608.1"/>
    </source>
</evidence>
<proteinExistence type="predicted"/>
<dbReference type="PANTHER" id="PTHR23077:SF51">
    <property type="entry name" value="AAA+ ATPASE DOMAIN-CONTAINING PROTEIN"/>
    <property type="match status" value="1"/>
</dbReference>
<dbReference type="OMA" id="MSINFIS"/>
<dbReference type="SMART" id="SM00382">
    <property type="entry name" value="AAA"/>
    <property type="match status" value="1"/>
</dbReference>